<dbReference type="GO" id="GO:0005524">
    <property type="term" value="F:ATP binding"/>
    <property type="evidence" value="ECO:0007669"/>
    <property type="project" value="UniProtKB-KW"/>
</dbReference>
<evidence type="ECO:0000256" key="9">
    <source>
        <dbReference type="ARBA" id="ARBA00047469"/>
    </source>
</evidence>
<keyword evidence="6 10" id="KW-0648">Protein biosynthesis</keyword>
<dbReference type="Pfam" id="PF24810">
    <property type="entry name" value="RBD_LARS1"/>
    <property type="match status" value="1"/>
</dbReference>
<dbReference type="InterPro" id="IPR015413">
    <property type="entry name" value="Methionyl/Leucyl_tRNA_Synth"/>
</dbReference>
<evidence type="ECO:0000259" key="12">
    <source>
        <dbReference type="Pfam" id="PF00133"/>
    </source>
</evidence>
<dbReference type="InterPro" id="IPR055416">
    <property type="entry name" value="RBD_LARS1"/>
</dbReference>
<evidence type="ECO:0000256" key="1">
    <source>
        <dbReference type="ARBA" id="ARBA00005594"/>
    </source>
</evidence>
<evidence type="ECO:0000256" key="8">
    <source>
        <dbReference type="ARBA" id="ARBA00030520"/>
    </source>
</evidence>
<dbReference type="RefSeq" id="XP_003290952.1">
    <property type="nucleotide sequence ID" value="XM_003290904.1"/>
</dbReference>
<dbReference type="InterPro" id="IPR004493">
    <property type="entry name" value="Leu-tRNA-synth_Ia_arc/euk"/>
</dbReference>
<dbReference type="SUPFAM" id="SSF50677">
    <property type="entry name" value="ValRS/IleRS/LeuRS editing domain"/>
    <property type="match status" value="1"/>
</dbReference>
<dbReference type="InterPro" id="IPR001412">
    <property type="entry name" value="aa-tRNA-synth_I_CS"/>
</dbReference>
<dbReference type="EC" id="6.1.1.4" evidence="2"/>
<evidence type="ECO:0000313" key="16">
    <source>
        <dbReference type="EMBL" id="EGC32540.1"/>
    </source>
</evidence>
<proteinExistence type="inferred from homology"/>
<dbReference type="InterPro" id="IPR014729">
    <property type="entry name" value="Rossmann-like_a/b/a_fold"/>
</dbReference>
<evidence type="ECO:0000256" key="7">
    <source>
        <dbReference type="ARBA" id="ARBA00023146"/>
    </source>
</evidence>
<dbReference type="Pfam" id="PF08264">
    <property type="entry name" value="Anticodon_1"/>
    <property type="match status" value="1"/>
</dbReference>
<keyword evidence="17" id="KW-1185">Reference proteome</keyword>
<comment type="catalytic activity">
    <reaction evidence="9">
        <text>tRNA(Leu) + L-leucine + ATP = L-leucyl-tRNA(Leu) + AMP + diphosphate</text>
        <dbReference type="Rhea" id="RHEA:11688"/>
        <dbReference type="Rhea" id="RHEA-COMP:9613"/>
        <dbReference type="Rhea" id="RHEA-COMP:9622"/>
        <dbReference type="ChEBI" id="CHEBI:30616"/>
        <dbReference type="ChEBI" id="CHEBI:33019"/>
        <dbReference type="ChEBI" id="CHEBI:57427"/>
        <dbReference type="ChEBI" id="CHEBI:78442"/>
        <dbReference type="ChEBI" id="CHEBI:78494"/>
        <dbReference type="ChEBI" id="CHEBI:456215"/>
        <dbReference type="EC" id="6.1.1.4"/>
    </reaction>
</comment>
<accession>F0ZU55</accession>
<feature type="domain" description="Aminoacyl-tRNA synthetase class Ia" evidence="12">
    <location>
        <begin position="17"/>
        <end position="98"/>
    </location>
</feature>
<dbReference type="PANTHER" id="PTHR45794:SF1">
    <property type="entry name" value="LEUCINE--TRNA LIGASE, CYTOPLASMIC"/>
    <property type="match status" value="1"/>
</dbReference>
<dbReference type="FunCoup" id="F0ZU55">
    <property type="interactions" value="1055"/>
</dbReference>
<dbReference type="GO" id="GO:0006429">
    <property type="term" value="P:leucyl-tRNA aminoacylation"/>
    <property type="evidence" value="ECO:0000318"/>
    <property type="project" value="GO_Central"/>
</dbReference>
<sequence length="1061" mass="120150">MSTAKLDFIREYEKEYQKVWEDNKSFEIDALDQADPEHPKYLATFPYPYMNGRLHLGHAFTITKAEYMCQYQRLKGRRVLFPFGFHCTGMPIKACADKLTKEIQLYGNPPVFPVEEKKEEVKEPVVAVKEDPLQFKSKKTKAVAKSGGAVYQWKIMQSLGIPDEEIPKFADSAYWLNYFPPHCEADLKLVGAGIDWRRSFITTDVNGYYDTFVRWQFENLKALGKVKYGKRYSIWSTIDDQQCADHERSQGEGVGPQNYTLIKLQVKEPVPECLKPIHEQGKKIFLAPGTLRPETMYGQTNCWILPTGQYGAFEMGNGDVFVCTERSARNMAYQNLTTGKGEYKCLAKFTGQDILGAALKAPLAINETVYVLPMLSVDEEKGTGVVTSVPSDSPDDYASLQDLKNKAPFRAKFGIKDEWVLPFEVIPIIDIPGYSTTSAIKACQENNVKSQNDRALLDKAKETCYQKGFNDGIMMVGKYAGRKVSEVKKIIKDEMIAAGEAVEYSEPASKVVSRSGDECVVALTDQWYINYGDDDIEWKNQTIKQLENMEFYNPETKKKFEHALGWMNQWACSRSFGLGTRLPWDEQFLIESLSDSTIYMAFYTVAHLLQADINGSKPGTANITPSQMTSAVWDHVLLGKDYPEGCAISKDTLALLRKEFTYWYPVDIRVSGADLIQNHLTFFLYTHAAMFEQKFQPKSIRANGFVLLNGNKMSKSTGNFLTLADAITKFSADGTRIALADAGDGIDDANFVEQTGVTALLKLHTQIQWIQETLDSIDKFRSGPLDRVQDTIFDSEMNNIIVESDKAYQRSNFRDALHLVFFDLQNARDHYKVTTLDQMHKDLVLKFIEIQAVLIYPIAPHFAQKIFNILGKGSILDARWPTAGPIDFEALKKNSYIESTIYSFRTRLQLFQKAKGKGKTASDKILPEKSTILFSKSYPKWQQDVLEYLASIYDENTKSFTKDNNAISEELRKREEFKPHLKNLMGFVAAVGQNIKEIGKDALQTSLTFDESEILKENIDYICKTLEITTFDVQEFADTTQPAAGKGVQAPQPGRPTFSFI</sequence>
<evidence type="ECO:0000313" key="17">
    <source>
        <dbReference type="Proteomes" id="UP000001064"/>
    </source>
</evidence>
<reference evidence="17" key="1">
    <citation type="journal article" date="2011" name="Genome Biol.">
        <title>Comparative genomics of the social amoebae Dictyostelium discoideum and Dictyostelium purpureum.</title>
        <authorList>
            <consortium name="US DOE Joint Genome Institute (JGI-PGF)"/>
            <person name="Sucgang R."/>
            <person name="Kuo A."/>
            <person name="Tian X."/>
            <person name="Salerno W."/>
            <person name="Parikh A."/>
            <person name="Feasley C.L."/>
            <person name="Dalin E."/>
            <person name="Tu H."/>
            <person name="Huang E."/>
            <person name="Barry K."/>
            <person name="Lindquist E."/>
            <person name="Shapiro H."/>
            <person name="Bruce D."/>
            <person name="Schmutz J."/>
            <person name="Salamov A."/>
            <person name="Fey P."/>
            <person name="Gaudet P."/>
            <person name="Anjard C."/>
            <person name="Babu M.M."/>
            <person name="Basu S."/>
            <person name="Bushmanova Y."/>
            <person name="van der Wel H."/>
            <person name="Katoh-Kurasawa M."/>
            <person name="Dinh C."/>
            <person name="Coutinho P.M."/>
            <person name="Saito T."/>
            <person name="Elias M."/>
            <person name="Schaap P."/>
            <person name="Kay R.R."/>
            <person name="Henrissat B."/>
            <person name="Eichinger L."/>
            <person name="Rivero F."/>
            <person name="Putnam N.H."/>
            <person name="West C.M."/>
            <person name="Loomis W.F."/>
            <person name="Chisholm R.L."/>
            <person name="Shaulsky G."/>
            <person name="Strassmann J.E."/>
            <person name="Queller D.C."/>
            <person name="Kuspa A."/>
            <person name="Grigoriev I.V."/>
        </authorList>
    </citation>
    <scope>NUCLEOTIDE SEQUENCE [LARGE SCALE GENOMIC DNA]</scope>
    <source>
        <strain evidence="17">QSDP1</strain>
    </source>
</reference>
<feature type="domain" description="Methionyl/Leucyl tRNA synthetase" evidence="14">
    <location>
        <begin position="668"/>
        <end position="755"/>
    </location>
</feature>
<dbReference type="Pfam" id="PF00133">
    <property type="entry name" value="tRNA-synt_1"/>
    <property type="match status" value="2"/>
</dbReference>
<dbReference type="GO" id="GO:0002161">
    <property type="term" value="F:aminoacyl-tRNA deacylase activity"/>
    <property type="evidence" value="ECO:0007669"/>
    <property type="project" value="InterPro"/>
</dbReference>
<dbReference type="FunFam" id="3.90.740.10:FF:000001">
    <property type="entry name" value="Leucine--tRNA ligase, cytoplasmic"/>
    <property type="match status" value="1"/>
</dbReference>
<dbReference type="NCBIfam" id="TIGR00395">
    <property type="entry name" value="leuS_arch"/>
    <property type="match status" value="1"/>
</dbReference>
<dbReference type="PANTHER" id="PTHR45794">
    <property type="entry name" value="LEUCYL-TRNA SYNTHETASE"/>
    <property type="match status" value="1"/>
</dbReference>
<evidence type="ECO:0000256" key="4">
    <source>
        <dbReference type="ARBA" id="ARBA00022741"/>
    </source>
</evidence>
<dbReference type="InterPro" id="IPR002300">
    <property type="entry name" value="aa-tRNA-synth_Ia"/>
</dbReference>
<organism evidence="16 17">
    <name type="scientific">Dictyostelium purpureum</name>
    <name type="common">Slime mold</name>
    <dbReference type="NCBI Taxonomy" id="5786"/>
    <lineage>
        <taxon>Eukaryota</taxon>
        <taxon>Amoebozoa</taxon>
        <taxon>Evosea</taxon>
        <taxon>Eumycetozoa</taxon>
        <taxon>Dictyostelia</taxon>
        <taxon>Dictyosteliales</taxon>
        <taxon>Dictyosteliaceae</taxon>
        <taxon>Dictyostelium</taxon>
    </lineage>
</organism>
<evidence type="ECO:0000256" key="10">
    <source>
        <dbReference type="RuleBase" id="RU363035"/>
    </source>
</evidence>
<dbReference type="Proteomes" id="UP000001064">
    <property type="component" value="Unassembled WGS sequence"/>
</dbReference>
<evidence type="ECO:0000256" key="11">
    <source>
        <dbReference type="SAM" id="MobiDB-lite"/>
    </source>
</evidence>
<dbReference type="OMA" id="KPTCLME"/>
<dbReference type="InterPro" id="IPR013155">
    <property type="entry name" value="M/V/L/I-tRNA-synth_anticd-bd"/>
</dbReference>
<evidence type="ECO:0000256" key="6">
    <source>
        <dbReference type="ARBA" id="ARBA00022917"/>
    </source>
</evidence>
<dbReference type="OrthoDB" id="10249672at2759"/>
<evidence type="ECO:0000256" key="3">
    <source>
        <dbReference type="ARBA" id="ARBA00022598"/>
    </source>
</evidence>
<evidence type="ECO:0000259" key="13">
    <source>
        <dbReference type="Pfam" id="PF08264"/>
    </source>
</evidence>
<dbReference type="SUPFAM" id="SSF47323">
    <property type="entry name" value="Anticodon-binding domain of a subclass of class I aminoacyl-tRNA synthetases"/>
    <property type="match status" value="1"/>
</dbReference>
<feature type="domain" description="Aminoacyl-tRNA synthetase class Ia" evidence="12">
    <location>
        <begin position="182"/>
        <end position="583"/>
    </location>
</feature>
<dbReference type="AlphaFoldDB" id="F0ZU55"/>
<evidence type="ECO:0000256" key="5">
    <source>
        <dbReference type="ARBA" id="ARBA00022840"/>
    </source>
</evidence>
<keyword evidence="7 10" id="KW-0030">Aminoacyl-tRNA synthetase</keyword>
<dbReference type="Gene3D" id="3.90.740.10">
    <property type="entry name" value="Valyl/Leucyl/Isoleucyl-tRNA synthetase, editing domain"/>
    <property type="match status" value="1"/>
</dbReference>
<dbReference type="Pfam" id="PF09334">
    <property type="entry name" value="tRNA-synt_1g"/>
    <property type="match status" value="1"/>
</dbReference>
<keyword evidence="3 10" id="KW-0436">Ligase</keyword>
<dbReference type="PROSITE" id="PS00178">
    <property type="entry name" value="AA_TRNA_LIGASE_I"/>
    <property type="match status" value="1"/>
</dbReference>
<gene>
    <name evidence="16" type="ORF">DICPUDRAFT_81646</name>
</gene>
<dbReference type="InterPro" id="IPR009008">
    <property type="entry name" value="Val/Leu/Ile-tRNA-synth_edit"/>
</dbReference>
<dbReference type="VEuPathDB" id="AmoebaDB:DICPUDRAFT_81646"/>
<dbReference type="SUPFAM" id="SSF52374">
    <property type="entry name" value="Nucleotidylyl transferase"/>
    <property type="match status" value="1"/>
</dbReference>
<feature type="region of interest" description="Disordered" evidence="11">
    <location>
        <begin position="1042"/>
        <end position="1061"/>
    </location>
</feature>
<dbReference type="Gene3D" id="3.40.50.620">
    <property type="entry name" value="HUPs"/>
    <property type="match status" value="1"/>
</dbReference>
<dbReference type="InParanoid" id="F0ZU55"/>
<keyword evidence="4 10" id="KW-0547">Nucleotide-binding</keyword>
<dbReference type="GO" id="GO:0004823">
    <property type="term" value="F:leucine-tRNA ligase activity"/>
    <property type="evidence" value="ECO:0000318"/>
    <property type="project" value="GO_Central"/>
</dbReference>
<dbReference type="eggNOG" id="KOG0437">
    <property type="taxonomic scope" value="Eukaryota"/>
</dbReference>
<protein>
    <recommendedName>
        <fullName evidence="2">leucine--tRNA ligase</fullName>
        <ecNumber evidence="2">6.1.1.4</ecNumber>
    </recommendedName>
    <alternativeName>
        <fullName evidence="8">Leucyl-tRNA synthetase</fullName>
    </alternativeName>
</protein>
<keyword evidence="5 10" id="KW-0067">ATP-binding</keyword>
<name>F0ZU55_DICPU</name>
<dbReference type="GeneID" id="10508803"/>
<dbReference type="InterPro" id="IPR009080">
    <property type="entry name" value="tRNAsynth_Ia_anticodon-bd"/>
</dbReference>
<comment type="similarity">
    <text evidence="1 10">Belongs to the class-I aminoacyl-tRNA synthetase family.</text>
</comment>
<dbReference type="KEGG" id="dpp:DICPUDRAFT_81646"/>
<dbReference type="STRING" id="5786.F0ZU55"/>
<evidence type="ECO:0000259" key="15">
    <source>
        <dbReference type="Pfam" id="PF24810"/>
    </source>
</evidence>
<evidence type="ECO:0000259" key="14">
    <source>
        <dbReference type="Pfam" id="PF09334"/>
    </source>
</evidence>
<dbReference type="EMBL" id="GL871188">
    <property type="protein sequence ID" value="EGC32540.1"/>
    <property type="molecule type" value="Genomic_DNA"/>
</dbReference>
<feature type="domain" description="Leucine--tRNA ligase RagD-binding" evidence="15">
    <location>
        <begin position="935"/>
        <end position="1007"/>
    </location>
</feature>
<feature type="domain" description="Methionyl/Valyl/Leucyl/Isoleucyl-tRNA synthetase anticodon-binding" evidence="13">
    <location>
        <begin position="791"/>
        <end position="915"/>
    </location>
</feature>
<evidence type="ECO:0000256" key="2">
    <source>
        <dbReference type="ARBA" id="ARBA00013164"/>
    </source>
</evidence>